<proteinExistence type="predicted"/>
<keyword evidence="3" id="KW-1185">Reference proteome</keyword>
<dbReference type="AlphaFoldDB" id="A0AA39HKZ9"/>
<dbReference type="InterPro" id="IPR019422">
    <property type="entry name" value="7TM_GPCR_serpentine_rcpt_Srh"/>
</dbReference>
<dbReference type="Proteomes" id="UP001175271">
    <property type="component" value="Unassembled WGS sequence"/>
</dbReference>
<keyword evidence="1" id="KW-1133">Transmembrane helix</keyword>
<keyword evidence="1" id="KW-0812">Transmembrane</keyword>
<feature type="transmembrane region" description="Helical" evidence="1">
    <location>
        <begin position="188"/>
        <end position="211"/>
    </location>
</feature>
<sequence length="323" mass="36925">MSPEDVDIIFNNVLNICAAIQLPVKILSMYIVFRHSPKNMDALPIFILNGMSWNFVGNLLASTLHLNPQYPSMCIRADGPISNWTEREFVFQLFYGGIMTCIMNCGLAMSFAFPYRYLLLAYPDLVNNIKRFWGSMLFLAIHVSYSILFCISYKFSMLSYDDYPDKEELPPRQRMFCFEPAGWRKNTYLVGALVVLLLTATVINTFSVLLGRHLSKMKDIMSKKTLELHRKFLLYLLITTAVPVGFGGMPLFVCLLCSLFPHLPYNREMTMVSICVFMNHGTIYSIVSIVTFAPYYNAVKKMFRGFLGKPSVGVTITIRSSHY</sequence>
<dbReference type="EMBL" id="JAUCMV010000003">
    <property type="protein sequence ID" value="KAK0407826.1"/>
    <property type="molecule type" value="Genomic_DNA"/>
</dbReference>
<feature type="transmembrane region" description="Helical" evidence="1">
    <location>
        <begin position="12"/>
        <end position="33"/>
    </location>
</feature>
<accession>A0AA39HKZ9</accession>
<keyword evidence="1" id="KW-0472">Membrane</keyword>
<dbReference type="PANTHER" id="PTHR46891:SF13">
    <property type="entry name" value="SERPENTINE RECEPTOR, CLASS H"/>
    <property type="match status" value="1"/>
</dbReference>
<evidence type="ECO:0000256" key="1">
    <source>
        <dbReference type="SAM" id="Phobius"/>
    </source>
</evidence>
<comment type="caution">
    <text evidence="2">The sequence shown here is derived from an EMBL/GenBank/DDBJ whole genome shotgun (WGS) entry which is preliminary data.</text>
</comment>
<feature type="transmembrane region" description="Helical" evidence="1">
    <location>
        <begin position="93"/>
        <end position="115"/>
    </location>
</feature>
<reference evidence="2" key="1">
    <citation type="submission" date="2023-06" db="EMBL/GenBank/DDBJ databases">
        <title>Genomic analysis of the entomopathogenic nematode Steinernema hermaphroditum.</title>
        <authorList>
            <person name="Schwarz E.M."/>
            <person name="Heppert J.K."/>
            <person name="Baniya A."/>
            <person name="Schwartz H.T."/>
            <person name="Tan C.-H."/>
            <person name="Antoshechkin I."/>
            <person name="Sternberg P.W."/>
            <person name="Goodrich-Blair H."/>
            <person name="Dillman A.R."/>
        </authorList>
    </citation>
    <scope>NUCLEOTIDE SEQUENCE</scope>
    <source>
        <strain evidence="2">PS9179</strain>
        <tissue evidence="2">Whole animal</tissue>
    </source>
</reference>
<feature type="transmembrane region" description="Helical" evidence="1">
    <location>
        <begin position="45"/>
        <end position="66"/>
    </location>
</feature>
<feature type="transmembrane region" description="Helical" evidence="1">
    <location>
        <begin position="232"/>
        <end position="261"/>
    </location>
</feature>
<dbReference type="PANTHER" id="PTHR46891">
    <property type="entry name" value="SERPENTINE RECEPTOR, CLASS H-RELATED"/>
    <property type="match status" value="1"/>
</dbReference>
<dbReference type="Pfam" id="PF10318">
    <property type="entry name" value="7TM_GPCR_Srh"/>
    <property type="match status" value="1"/>
</dbReference>
<evidence type="ECO:0000313" key="3">
    <source>
        <dbReference type="Proteomes" id="UP001175271"/>
    </source>
</evidence>
<gene>
    <name evidence="2" type="ORF">QR680_003618</name>
</gene>
<feature type="transmembrane region" description="Helical" evidence="1">
    <location>
        <begin position="281"/>
        <end position="299"/>
    </location>
</feature>
<protein>
    <submittedName>
        <fullName evidence="2">Uncharacterized protein</fullName>
    </submittedName>
</protein>
<feature type="transmembrane region" description="Helical" evidence="1">
    <location>
        <begin position="136"/>
        <end position="155"/>
    </location>
</feature>
<evidence type="ECO:0000313" key="2">
    <source>
        <dbReference type="EMBL" id="KAK0407826.1"/>
    </source>
</evidence>
<name>A0AA39HKZ9_9BILA</name>
<organism evidence="2 3">
    <name type="scientific">Steinernema hermaphroditum</name>
    <dbReference type="NCBI Taxonomy" id="289476"/>
    <lineage>
        <taxon>Eukaryota</taxon>
        <taxon>Metazoa</taxon>
        <taxon>Ecdysozoa</taxon>
        <taxon>Nematoda</taxon>
        <taxon>Chromadorea</taxon>
        <taxon>Rhabditida</taxon>
        <taxon>Tylenchina</taxon>
        <taxon>Panagrolaimomorpha</taxon>
        <taxon>Strongyloidoidea</taxon>
        <taxon>Steinernematidae</taxon>
        <taxon>Steinernema</taxon>
    </lineage>
</organism>